<gene>
    <name evidence="2" type="ORF">HKBW3S06_01171</name>
</gene>
<dbReference type="PANTHER" id="PTHR12110:SF21">
    <property type="entry name" value="XYLOSE ISOMERASE-LIKE TIM BARREL DOMAIN-CONTAINING PROTEIN"/>
    <property type="match status" value="1"/>
</dbReference>
<evidence type="ECO:0000313" key="2">
    <source>
        <dbReference type="EMBL" id="GFP21945.1"/>
    </source>
</evidence>
<evidence type="ECO:0000259" key="1">
    <source>
        <dbReference type="Pfam" id="PF01261"/>
    </source>
</evidence>
<dbReference type="PANTHER" id="PTHR12110">
    <property type="entry name" value="HYDROXYPYRUVATE ISOMERASE"/>
    <property type="match status" value="1"/>
</dbReference>
<dbReference type="SUPFAM" id="SSF51658">
    <property type="entry name" value="Xylose isomerase-like"/>
    <property type="match status" value="1"/>
</dbReference>
<dbReference type="InterPro" id="IPR050312">
    <property type="entry name" value="IolE/XylAMocC-like"/>
</dbReference>
<feature type="domain" description="Xylose isomerase-like TIM barrel" evidence="1">
    <location>
        <begin position="19"/>
        <end position="286"/>
    </location>
</feature>
<protein>
    <recommendedName>
        <fullName evidence="1">Xylose isomerase-like TIM barrel domain-containing protein</fullName>
    </recommendedName>
</protein>
<dbReference type="Proteomes" id="UP000580051">
    <property type="component" value="Unassembled WGS sequence"/>
</dbReference>
<dbReference type="InterPro" id="IPR036237">
    <property type="entry name" value="Xyl_isomerase-like_sf"/>
</dbReference>
<accession>A0A6V8NNU6</accession>
<dbReference type="RefSeq" id="WP_176227019.1">
    <property type="nucleotide sequence ID" value="NZ_BLRV01000148.1"/>
</dbReference>
<name>A0A6V8NNU6_9ACTN</name>
<dbReference type="EMBL" id="BLRV01000148">
    <property type="protein sequence ID" value="GFP21945.1"/>
    <property type="molecule type" value="Genomic_DNA"/>
</dbReference>
<reference evidence="2 3" key="1">
    <citation type="journal article" date="2020" name="Front. Microbiol.">
        <title>Single-cell genomics of novel Actinobacteria with the Wood-Ljungdahl pathway discovered in a serpentinizing system.</title>
        <authorList>
            <person name="Merino N."/>
            <person name="Kawai M."/>
            <person name="Boyd E.S."/>
            <person name="Colman D.R."/>
            <person name="McGlynn S.E."/>
            <person name="Nealson K.H."/>
            <person name="Kurokawa K."/>
            <person name="Hongoh Y."/>
        </authorList>
    </citation>
    <scope>NUCLEOTIDE SEQUENCE [LARGE SCALE GENOMIC DNA]</scope>
    <source>
        <strain evidence="2 3">S06</strain>
    </source>
</reference>
<dbReference type="InterPro" id="IPR013022">
    <property type="entry name" value="Xyl_isomerase-like_TIM-brl"/>
</dbReference>
<evidence type="ECO:0000313" key="3">
    <source>
        <dbReference type="Proteomes" id="UP000580051"/>
    </source>
</evidence>
<sequence length="300" mass="34624">MKIGFMTACMPEIKLEELVAWASENGFDRLEVACWPDEPAERAFGGVHHIKVEDFDSTRAEAIRALFQKHALEISALAYYPNNLDPDLGNRKKYHNHLRKVIDAASMLGVDLVGTFIGGDKYKSIQQNLAEFEKVFPEIVDYAERRKVKLMIENCPMFDFWATGYNVAFSPVVWKKMFEIIPSQNFGLNYDPSHFIFLGIDYLRPLKEFADRIFHVHAKDAEVFEDVLKQAGIHGEGWWRYRMPGSGEVNWKKFVDMLYEIGFNGTISIEHEDPTWWGTEEKVKTGLVMGQKYLRGLLLD</sequence>
<organism evidence="2 3">
    <name type="scientific">Candidatus Hakubella thermalkaliphila</name>
    <dbReference type="NCBI Taxonomy" id="2754717"/>
    <lineage>
        <taxon>Bacteria</taxon>
        <taxon>Bacillati</taxon>
        <taxon>Actinomycetota</taxon>
        <taxon>Actinomycetota incertae sedis</taxon>
        <taxon>Candidatus Hakubellales</taxon>
        <taxon>Candidatus Hakubellaceae</taxon>
        <taxon>Candidatus Hakubella</taxon>
    </lineage>
</organism>
<dbReference type="AlphaFoldDB" id="A0A6V8NNU6"/>
<dbReference type="Gene3D" id="3.20.20.150">
    <property type="entry name" value="Divalent-metal-dependent TIM barrel enzymes"/>
    <property type="match status" value="1"/>
</dbReference>
<dbReference type="Pfam" id="PF01261">
    <property type="entry name" value="AP_endonuc_2"/>
    <property type="match status" value="1"/>
</dbReference>
<proteinExistence type="predicted"/>
<comment type="caution">
    <text evidence="2">The sequence shown here is derived from an EMBL/GenBank/DDBJ whole genome shotgun (WGS) entry which is preliminary data.</text>
</comment>